<dbReference type="Pfam" id="PF01694">
    <property type="entry name" value="Rhomboid"/>
    <property type="match status" value="1"/>
</dbReference>
<dbReference type="Proteomes" id="UP001596496">
    <property type="component" value="Unassembled WGS sequence"/>
</dbReference>
<feature type="region of interest" description="Disordered" evidence="5">
    <location>
        <begin position="201"/>
        <end position="242"/>
    </location>
</feature>
<evidence type="ECO:0000256" key="2">
    <source>
        <dbReference type="ARBA" id="ARBA00022692"/>
    </source>
</evidence>
<dbReference type="PANTHER" id="PTHR43066">
    <property type="entry name" value="RHOMBOID-RELATED PROTEIN"/>
    <property type="match status" value="1"/>
</dbReference>
<feature type="compositionally biased region" description="Low complexity" evidence="5">
    <location>
        <begin position="201"/>
        <end position="222"/>
    </location>
</feature>
<accession>A0ABW2PG08</accession>
<feature type="transmembrane region" description="Helical" evidence="6">
    <location>
        <begin position="120"/>
        <end position="140"/>
    </location>
</feature>
<dbReference type="Gene3D" id="1.20.1540.10">
    <property type="entry name" value="Rhomboid-like"/>
    <property type="match status" value="1"/>
</dbReference>
<keyword evidence="8" id="KW-0378">Hydrolase</keyword>
<dbReference type="EC" id="3.4.21.-" evidence="8"/>
<evidence type="ECO:0000313" key="9">
    <source>
        <dbReference type="Proteomes" id="UP001596496"/>
    </source>
</evidence>
<reference evidence="9" key="1">
    <citation type="journal article" date="2019" name="Int. J. Syst. Evol. Microbiol.">
        <title>The Global Catalogue of Microorganisms (GCM) 10K type strain sequencing project: providing services to taxonomists for standard genome sequencing and annotation.</title>
        <authorList>
            <consortium name="The Broad Institute Genomics Platform"/>
            <consortium name="The Broad Institute Genome Sequencing Center for Infectious Disease"/>
            <person name="Wu L."/>
            <person name="Ma J."/>
        </authorList>
    </citation>
    <scope>NUCLEOTIDE SEQUENCE [LARGE SCALE GENOMIC DNA]</scope>
    <source>
        <strain evidence="9">CECT 7649</strain>
    </source>
</reference>
<dbReference type="EMBL" id="JBHTCG010000048">
    <property type="protein sequence ID" value="MFC7387959.1"/>
    <property type="molecule type" value="Genomic_DNA"/>
</dbReference>
<keyword evidence="4 6" id="KW-0472">Membrane</keyword>
<dbReference type="RefSeq" id="WP_380831901.1">
    <property type="nucleotide sequence ID" value="NZ_JBHTCG010000048.1"/>
</dbReference>
<evidence type="ECO:0000256" key="1">
    <source>
        <dbReference type="ARBA" id="ARBA00004141"/>
    </source>
</evidence>
<evidence type="ECO:0000313" key="8">
    <source>
        <dbReference type="EMBL" id="MFC7387959.1"/>
    </source>
</evidence>
<dbReference type="SUPFAM" id="SSF144091">
    <property type="entry name" value="Rhomboid-like"/>
    <property type="match status" value="1"/>
</dbReference>
<protein>
    <submittedName>
        <fullName evidence="8">Rhomboid family intramembrane serine protease</fullName>
        <ecNumber evidence="8">3.4.21.-</ecNumber>
    </submittedName>
</protein>
<dbReference type="GO" id="GO:0006508">
    <property type="term" value="P:proteolysis"/>
    <property type="evidence" value="ECO:0007669"/>
    <property type="project" value="UniProtKB-KW"/>
</dbReference>
<sequence length="253" mass="26710">MGSENQTAEIMIAEARKAFWVMVGFLALIWVLQILNAITAYSLSQSFGIVARDPARLPDIVTAPFLHWSWAHIEGNSGPLFVFGFLAAYRGVVKFLGVTALIAVASGLGVWFVAGPNSVTAGASGVVFGYFGYILVRGLFDRHRIDIVVGLVMGLCFAYQFTGLLPTDEFSWQGHLFGFAGGILGGWLFRDRRPRAASALPGAGAGAARPLGGATAPGLGRPVPGMPGTSRPAPTSTDPSRAALMKELDDLGL</sequence>
<proteinExistence type="predicted"/>
<evidence type="ECO:0000259" key="7">
    <source>
        <dbReference type="Pfam" id="PF01694"/>
    </source>
</evidence>
<organism evidence="8 9">
    <name type="scientific">Sphaerisporangium rhizosphaerae</name>
    <dbReference type="NCBI Taxonomy" id="2269375"/>
    <lineage>
        <taxon>Bacteria</taxon>
        <taxon>Bacillati</taxon>
        <taxon>Actinomycetota</taxon>
        <taxon>Actinomycetes</taxon>
        <taxon>Streptosporangiales</taxon>
        <taxon>Streptosporangiaceae</taxon>
        <taxon>Sphaerisporangium</taxon>
    </lineage>
</organism>
<evidence type="ECO:0000256" key="5">
    <source>
        <dbReference type="SAM" id="MobiDB-lite"/>
    </source>
</evidence>
<dbReference type="GO" id="GO:0008233">
    <property type="term" value="F:peptidase activity"/>
    <property type="evidence" value="ECO:0007669"/>
    <property type="project" value="UniProtKB-KW"/>
</dbReference>
<feature type="domain" description="Peptidase S54 rhomboid" evidence="7">
    <location>
        <begin position="59"/>
        <end position="190"/>
    </location>
</feature>
<evidence type="ECO:0000256" key="3">
    <source>
        <dbReference type="ARBA" id="ARBA00022989"/>
    </source>
</evidence>
<dbReference type="InterPro" id="IPR035952">
    <property type="entry name" value="Rhomboid-like_sf"/>
</dbReference>
<evidence type="ECO:0000256" key="4">
    <source>
        <dbReference type="ARBA" id="ARBA00023136"/>
    </source>
</evidence>
<comment type="subcellular location">
    <subcellularLocation>
        <location evidence="1">Membrane</location>
        <topology evidence="1">Multi-pass membrane protein</topology>
    </subcellularLocation>
</comment>
<dbReference type="InterPro" id="IPR022764">
    <property type="entry name" value="Peptidase_S54_rhomboid_dom"/>
</dbReference>
<feature type="transmembrane region" description="Helical" evidence="6">
    <location>
        <begin position="172"/>
        <end position="189"/>
    </location>
</feature>
<evidence type="ECO:0000256" key="6">
    <source>
        <dbReference type="SAM" id="Phobius"/>
    </source>
</evidence>
<keyword evidence="9" id="KW-1185">Reference proteome</keyword>
<comment type="caution">
    <text evidence="8">The sequence shown here is derived from an EMBL/GenBank/DDBJ whole genome shotgun (WGS) entry which is preliminary data.</text>
</comment>
<feature type="transmembrane region" description="Helical" evidence="6">
    <location>
        <begin position="20"/>
        <end position="43"/>
    </location>
</feature>
<keyword evidence="2 6" id="KW-0812">Transmembrane</keyword>
<name>A0ABW2PG08_9ACTN</name>
<keyword evidence="3 6" id="KW-1133">Transmembrane helix</keyword>
<feature type="transmembrane region" description="Helical" evidence="6">
    <location>
        <begin position="95"/>
        <end position="114"/>
    </location>
</feature>
<feature type="transmembrane region" description="Helical" evidence="6">
    <location>
        <begin position="147"/>
        <end position="166"/>
    </location>
</feature>
<gene>
    <name evidence="8" type="ORF">ACFQSB_37515</name>
</gene>
<keyword evidence="8" id="KW-0645">Protease</keyword>